<evidence type="ECO:0000313" key="8">
    <source>
        <dbReference type="Proteomes" id="UP000478183"/>
    </source>
</evidence>
<dbReference type="Pfam" id="PF03073">
    <property type="entry name" value="TspO_MBR"/>
    <property type="match status" value="1"/>
</dbReference>
<dbReference type="EMBL" id="WMIE01000001">
    <property type="protein sequence ID" value="MTH76759.1"/>
    <property type="molecule type" value="Genomic_DNA"/>
</dbReference>
<sequence length="146" mass="16316">MLFLTFLIACGAAAATGYFFQPGTWYDELQKPDVTPPRWVFPVAWSVLYVLIAWAASRLAVIPGSGTVMALWSAQIALNTLWTPVFFGAHRTDIALGIIILLWLIVALMTFLSVWLDAWAAMMFLPYLAWLTIAAGLNHAIWQDNR</sequence>
<comment type="subcellular location">
    <subcellularLocation>
        <location evidence="1">Membrane</location>
        <topology evidence="1">Multi-pass membrane protein</topology>
    </subcellularLocation>
</comment>
<keyword evidence="8" id="KW-1185">Reference proteome</keyword>
<evidence type="ECO:0000256" key="2">
    <source>
        <dbReference type="ARBA" id="ARBA00007524"/>
    </source>
</evidence>
<keyword evidence="4 6" id="KW-1133">Transmembrane helix</keyword>
<organism evidence="7 8">
    <name type="scientific">Paracoccus aestuariivivens</name>
    <dbReference type="NCBI Taxonomy" id="1820333"/>
    <lineage>
        <taxon>Bacteria</taxon>
        <taxon>Pseudomonadati</taxon>
        <taxon>Pseudomonadota</taxon>
        <taxon>Alphaproteobacteria</taxon>
        <taxon>Rhodobacterales</taxon>
        <taxon>Paracoccaceae</taxon>
        <taxon>Paracoccus</taxon>
    </lineage>
</organism>
<keyword evidence="3 6" id="KW-0812">Transmembrane</keyword>
<dbReference type="OrthoDB" id="9795496at2"/>
<accession>A0A6L6J7Q6</accession>
<protein>
    <submittedName>
        <fullName evidence="7">Sensory protein TspO</fullName>
    </submittedName>
</protein>
<feature type="transmembrane region" description="Helical" evidence="6">
    <location>
        <begin position="39"/>
        <end position="56"/>
    </location>
</feature>
<dbReference type="PANTHER" id="PTHR10057:SF0">
    <property type="entry name" value="TRANSLOCATOR PROTEIN"/>
    <property type="match status" value="1"/>
</dbReference>
<keyword evidence="5 6" id="KW-0472">Membrane</keyword>
<dbReference type="Gene3D" id="1.20.1260.100">
    <property type="entry name" value="TspO/MBR protein"/>
    <property type="match status" value="1"/>
</dbReference>
<dbReference type="AlphaFoldDB" id="A0A6L6J7Q6"/>
<feature type="transmembrane region" description="Helical" evidence="6">
    <location>
        <begin position="123"/>
        <end position="142"/>
    </location>
</feature>
<dbReference type="FunFam" id="1.20.1260.100:FF:000001">
    <property type="entry name" value="translocator protein 2"/>
    <property type="match status" value="1"/>
</dbReference>
<evidence type="ECO:0000256" key="4">
    <source>
        <dbReference type="ARBA" id="ARBA00022989"/>
    </source>
</evidence>
<feature type="transmembrane region" description="Helical" evidence="6">
    <location>
        <begin position="68"/>
        <end position="88"/>
    </location>
</feature>
<dbReference type="RefSeq" id="WP_155094105.1">
    <property type="nucleotide sequence ID" value="NZ_WMIE01000001.1"/>
</dbReference>
<comment type="caution">
    <text evidence="7">The sequence shown here is derived from an EMBL/GenBank/DDBJ whole genome shotgun (WGS) entry which is preliminary data.</text>
</comment>
<evidence type="ECO:0000313" key="7">
    <source>
        <dbReference type="EMBL" id="MTH76759.1"/>
    </source>
</evidence>
<dbReference type="CDD" id="cd15904">
    <property type="entry name" value="TSPO_MBR"/>
    <property type="match status" value="1"/>
</dbReference>
<dbReference type="GO" id="GO:0016020">
    <property type="term" value="C:membrane"/>
    <property type="evidence" value="ECO:0007669"/>
    <property type="project" value="UniProtKB-SubCell"/>
</dbReference>
<gene>
    <name evidence="7" type="ORF">GL286_03350</name>
</gene>
<evidence type="ECO:0000256" key="5">
    <source>
        <dbReference type="ARBA" id="ARBA00023136"/>
    </source>
</evidence>
<name>A0A6L6J7Q6_9RHOB</name>
<evidence type="ECO:0000256" key="1">
    <source>
        <dbReference type="ARBA" id="ARBA00004141"/>
    </source>
</evidence>
<feature type="transmembrane region" description="Helical" evidence="6">
    <location>
        <begin position="94"/>
        <end position="116"/>
    </location>
</feature>
<comment type="similarity">
    <text evidence="2">Belongs to the TspO/BZRP family.</text>
</comment>
<dbReference type="InterPro" id="IPR038330">
    <property type="entry name" value="TspO/MBR-related_sf"/>
</dbReference>
<proteinExistence type="inferred from homology"/>
<dbReference type="PIRSF" id="PIRSF005859">
    <property type="entry name" value="PBR"/>
    <property type="match status" value="1"/>
</dbReference>
<dbReference type="NCBIfam" id="NF047825">
    <property type="entry name" value="T-richsensTspOAlph"/>
    <property type="match status" value="1"/>
</dbReference>
<dbReference type="PANTHER" id="PTHR10057">
    <property type="entry name" value="PERIPHERAL-TYPE BENZODIAZEPINE RECEPTOR"/>
    <property type="match status" value="1"/>
</dbReference>
<dbReference type="InterPro" id="IPR004307">
    <property type="entry name" value="TspO_MBR"/>
</dbReference>
<evidence type="ECO:0000256" key="3">
    <source>
        <dbReference type="ARBA" id="ARBA00022692"/>
    </source>
</evidence>
<dbReference type="GO" id="GO:0033013">
    <property type="term" value="P:tetrapyrrole metabolic process"/>
    <property type="evidence" value="ECO:0007669"/>
    <property type="project" value="UniProtKB-ARBA"/>
</dbReference>
<dbReference type="Proteomes" id="UP000478183">
    <property type="component" value="Unassembled WGS sequence"/>
</dbReference>
<reference evidence="7 8" key="1">
    <citation type="submission" date="2019-11" db="EMBL/GenBank/DDBJ databases">
        <authorList>
            <person name="Dong K."/>
        </authorList>
    </citation>
    <scope>NUCLEOTIDE SEQUENCE [LARGE SCALE GENOMIC DNA]</scope>
    <source>
        <strain evidence="7 8">NBRC 111993</strain>
    </source>
</reference>
<evidence type="ECO:0000256" key="6">
    <source>
        <dbReference type="SAM" id="Phobius"/>
    </source>
</evidence>